<reference evidence="4 5" key="1">
    <citation type="submission" date="2020-08" db="EMBL/GenBank/DDBJ databases">
        <title>Whole genome shotgun sequence of Actinocatenispora thailandica NBRC 105041.</title>
        <authorList>
            <person name="Komaki H."/>
            <person name="Tamura T."/>
        </authorList>
    </citation>
    <scope>NUCLEOTIDE SEQUENCE [LARGE SCALE GENOMIC DNA]</scope>
    <source>
        <strain evidence="4 5">NBRC 105041</strain>
    </source>
</reference>
<accession>A0A7R7DJE8</accession>
<evidence type="ECO:0000313" key="5">
    <source>
        <dbReference type="Proteomes" id="UP000611640"/>
    </source>
</evidence>
<dbReference type="SUPFAM" id="SSF51735">
    <property type="entry name" value="NAD(P)-binding Rossmann-fold domains"/>
    <property type="match status" value="2"/>
</dbReference>
<protein>
    <submittedName>
        <fullName evidence="4">Potassium transporter TrkA</fullName>
    </submittedName>
</protein>
<organism evidence="4 5">
    <name type="scientific">Actinocatenispora thailandica</name>
    <dbReference type="NCBI Taxonomy" id="227318"/>
    <lineage>
        <taxon>Bacteria</taxon>
        <taxon>Bacillati</taxon>
        <taxon>Actinomycetota</taxon>
        <taxon>Actinomycetes</taxon>
        <taxon>Micromonosporales</taxon>
        <taxon>Micromonosporaceae</taxon>
        <taxon>Actinocatenispora</taxon>
    </lineage>
</organism>
<feature type="transmembrane region" description="Helical" evidence="1">
    <location>
        <begin position="247"/>
        <end position="269"/>
    </location>
</feature>
<feature type="domain" description="RCK N-terminal" evidence="2">
    <location>
        <begin position="26"/>
        <end position="147"/>
    </location>
</feature>
<dbReference type="Gene3D" id="3.40.50.720">
    <property type="entry name" value="NAD(P)-binding Rossmann-like Domain"/>
    <property type="match status" value="2"/>
</dbReference>
<keyword evidence="5" id="KW-1185">Reference proteome</keyword>
<dbReference type="InterPro" id="IPR050721">
    <property type="entry name" value="Trk_Ktr_HKT_K-transport"/>
</dbReference>
<dbReference type="PANTHER" id="PTHR43833">
    <property type="entry name" value="POTASSIUM CHANNEL PROTEIN 2-RELATED-RELATED"/>
    <property type="match status" value="1"/>
</dbReference>
<dbReference type="PANTHER" id="PTHR43833:SF11">
    <property type="entry name" value="VOLTAGE-GATED POTASSIUM CHANNEL KCH"/>
    <property type="match status" value="1"/>
</dbReference>
<dbReference type="GO" id="GO:0006813">
    <property type="term" value="P:potassium ion transport"/>
    <property type="evidence" value="ECO:0007669"/>
    <property type="project" value="InterPro"/>
</dbReference>
<dbReference type="InterPro" id="IPR006037">
    <property type="entry name" value="RCK_C"/>
</dbReference>
<keyword evidence="1" id="KW-0472">Membrane</keyword>
<dbReference type="InterPro" id="IPR036291">
    <property type="entry name" value="NAD(P)-bd_dom_sf"/>
</dbReference>
<keyword evidence="1" id="KW-1133">Transmembrane helix</keyword>
<evidence type="ECO:0000259" key="2">
    <source>
        <dbReference type="PROSITE" id="PS51201"/>
    </source>
</evidence>
<dbReference type="Pfam" id="PF02254">
    <property type="entry name" value="TrkA_N"/>
    <property type="match status" value="2"/>
</dbReference>
<dbReference type="PROSITE" id="PS51202">
    <property type="entry name" value="RCK_C"/>
    <property type="match status" value="1"/>
</dbReference>
<feature type="domain" description="RCK C-terminal" evidence="3">
    <location>
        <begin position="481"/>
        <end position="564"/>
    </location>
</feature>
<dbReference type="EMBL" id="AP023355">
    <property type="protein sequence ID" value="BCJ32745.1"/>
    <property type="molecule type" value="Genomic_DNA"/>
</dbReference>
<dbReference type="Proteomes" id="UP000611640">
    <property type="component" value="Chromosome"/>
</dbReference>
<dbReference type="AlphaFoldDB" id="A0A7R7DJE8"/>
<gene>
    <name evidence="4" type="ORF">Athai_02480</name>
</gene>
<sequence length="572" mass="61125">MVTIGAVPPTRRVLPISLPFGQRPRRGRIVVCGANQLAYRLVEELTTRHGESVVAIVPSIGHNRAADIAELDGVQLIESSRLDSKAFEKADLRTARSLALVADDDVGNLHAALRAQEVSPKLRLVIRMSNANLRYRIHELFADCTALHDASTAAPAFVAAALDRPAPIRLPTRTLITARRRDVPAESVVCALAGTAEPTGPLSLLPNRNRPDDLVLATADGQRERSGPRARPSYRMRQALRRSVRRGLAIAVGVLLGLVVLGIVLRVGVLGDPLGFSLYDTVLTIAGAGDPDRQYSGLEETIQAVTMIGGVALIPAITAALVDWVVRARLTAAQQTAPVYREGHVIVTGLGDVGERIVRQLDDMGERVVAIESGEHGPGVAFCRERGIPVIHGDATREDVLSQANLHSCRALVPVTSDDVTNLEIALNATATRADLRVVLRLFDADLAARVEEQFGITTSRSVAYLAAPVFAAALVERQVINTIPVGRRVLVIADLPVSAGAQLAGQAVRVGNMAGESRVIALRGKDGDWTWAPRLDRVLRTGERIMVLATRTGLGRLLAASDESAGTEDGD</sequence>
<evidence type="ECO:0000313" key="4">
    <source>
        <dbReference type="EMBL" id="BCJ32745.1"/>
    </source>
</evidence>
<proteinExistence type="predicted"/>
<dbReference type="GO" id="GO:0008324">
    <property type="term" value="F:monoatomic cation transmembrane transporter activity"/>
    <property type="evidence" value="ECO:0007669"/>
    <property type="project" value="InterPro"/>
</dbReference>
<feature type="transmembrane region" description="Helical" evidence="1">
    <location>
        <begin position="302"/>
        <end position="326"/>
    </location>
</feature>
<evidence type="ECO:0000259" key="3">
    <source>
        <dbReference type="PROSITE" id="PS51202"/>
    </source>
</evidence>
<dbReference type="InterPro" id="IPR003148">
    <property type="entry name" value="RCK_N"/>
</dbReference>
<evidence type="ECO:0000256" key="1">
    <source>
        <dbReference type="SAM" id="Phobius"/>
    </source>
</evidence>
<keyword evidence="1" id="KW-0812">Transmembrane</keyword>
<name>A0A7R7DJE8_9ACTN</name>
<dbReference type="PROSITE" id="PS51201">
    <property type="entry name" value="RCK_N"/>
    <property type="match status" value="1"/>
</dbReference>
<dbReference type="KEGG" id="atl:Athai_02480"/>